<dbReference type="Gene3D" id="1.25.10.10">
    <property type="entry name" value="Leucine-rich Repeat Variant"/>
    <property type="match status" value="1"/>
</dbReference>
<dbReference type="InParanoid" id="G5A7R2"/>
<reference evidence="2 3" key="1">
    <citation type="journal article" date="2006" name="Science">
        <title>Phytophthora genome sequences uncover evolutionary origins and mechanisms of pathogenesis.</title>
        <authorList>
            <person name="Tyler B.M."/>
            <person name="Tripathy S."/>
            <person name="Zhang X."/>
            <person name="Dehal P."/>
            <person name="Jiang R.H."/>
            <person name="Aerts A."/>
            <person name="Arredondo F.D."/>
            <person name="Baxter L."/>
            <person name="Bensasson D."/>
            <person name="Beynon J.L."/>
            <person name="Chapman J."/>
            <person name="Damasceno C.M."/>
            <person name="Dorrance A.E."/>
            <person name="Dou D."/>
            <person name="Dickerman A.W."/>
            <person name="Dubchak I.L."/>
            <person name="Garbelotto M."/>
            <person name="Gijzen M."/>
            <person name="Gordon S.G."/>
            <person name="Govers F."/>
            <person name="Grunwald N.J."/>
            <person name="Huang W."/>
            <person name="Ivors K.L."/>
            <person name="Jones R.W."/>
            <person name="Kamoun S."/>
            <person name="Krampis K."/>
            <person name="Lamour K.H."/>
            <person name="Lee M.K."/>
            <person name="McDonald W.H."/>
            <person name="Medina M."/>
            <person name="Meijer H.J."/>
            <person name="Nordberg E.K."/>
            <person name="Maclean D.J."/>
            <person name="Ospina-Giraldo M.D."/>
            <person name="Morris P.F."/>
            <person name="Phuntumart V."/>
            <person name="Putnam N.H."/>
            <person name="Rash S."/>
            <person name="Rose J.K."/>
            <person name="Sakihama Y."/>
            <person name="Salamov A.A."/>
            <person name="Savidor A."/>
            <person name="Scheuring C.F."/>
            <person name="Smith B.M."/>
            <person name="Sobral B.W."/>
            <person name="Terry A."/>
            <person name="Torto-Alalibo T.A."/>
            <person name="Win J."/>
            <person name="Xu Z."/>
            <person name="Zhang H."/>
            <person name="Grigoriev I.V."/>
            <person name="Rokhsar D.S."/>
            <person name="Boore J.L."/>
        </authorList>
    </citation>
    <scope>NUCLEOTIDE SEQUENCE [LARGE SCALE GENOMIC DNA]</scope>
    <source>
        <strain evidence="2 3">P6497</strain>
    </source>
</reference>
<dbReference type="InterPro" id="IPR011989">
    <property type="entry name" value="ARM-like"/>
</dbReference>
<dbReference type="KEGG" id="psoj:PHYSODRAFT_306078"/>
<dbReference type="AlphaFoldDB" id="G5A7R2"/>
<dbReference type="Proteomes" id="UP000002640">
    <property type="component" value="Unassembled WGS sequence"/>
</dbReference>
<dbReference type="SUPFAM" id="SSF48371">
    <property type="entry name" value="ARM repeat"/>
    <property type="match status" value="1"/>
</dbReference>
<dbReference type="InterPro" id="IPR000225">
    <property type="entry name" value="Armadillo"/>
</dbReference>
<protein>
    <recommendedName>
        <fullName evidence="4">Armadillo repeat-containing domain-containing protein</fullName>
    </recommendedName>
</protein>
<evidence type="ECO:0000313" key="2">
    <source>
        <dbReference type="EMBL" id="EGZ07938.1"/>
    </source>
</evidence>
<dbReference type="InterPro" id="IPR016024">
    <property type="entry name" value="ARM-type_fold"/>
</dbReference>
<proteinExistence type="predicted"/>
<dbReference type="EMBL" id="JH159161">
    <property type="protein sequence ID" value="EGZ07938.1"/>
    <property type="molecule type" value="Genomic_DNA"/>
</dbReference>
<keyword evidence="3" id="KW-1185">Reference proteome</keyword>
<evidence type="ECO:0008006" key="4">
    <source>
        <dbReference type="Google" id="ProtNLM"/>
    </source>
</evidence>
<evidence type="ECO:0000256" key="1">
    <source>
        <dbReference type="PROSITE-ProRule" id="PRU00259"/>
    </source>
</evidence>
<dbReference type="GeneID" id="20642636"/>
<dbReference type="PROSITE" id="PS50176">
    <property type="entry name" value="ARM_REPEAT"/>
    <property type="match status" value="1"/>
</dbReference>
<dbReference type="RefSeq" id="XP_009536110.1">
    <property type="nucleotide sequence ID" value="XM_009537815.1"/>
</dbReference>
<sequence length="138" mass="15541">MTLDMERLHKTHGILVYDNELVSRPHVLLQVLTLAKSANRSIAISAGNYVVLIQQYRWASGAEKREIAAIIDLLREKDGRVVKWAVTALANLCWDSDSNKATFRAENGIPRLVSLLQPRRKEKDFISVAAAQLECLLM</sequence>
<feature type="repeat" description="ARM" evidence="1">
    <location>
        <begin position="107"/>
        <end position="138"/>
    </location>
</feature>
<name>G5A7R2_PHYSP</name>
<organism evidence="2 3">
    <name type="scientific">Phytophthora sojae (strain P6497)</name>
    <name type="common">Soybean stem and root rot agent</name>
    <name type="synonym">Phytophthora megasperma f. sp. glycines</name>
    <dbReference type="NCBI Taxonomy" id="1094619"/>
    <lineage>
        <taxon>Eukaryota</taxon>
        <taxon>Sar</taxon>
        <taxon>Stramenopiles</taxon>
        <taxon>Oomycota</taxon>
        <taxon>Peronosporomycetes</taxon>
        <taxon>Peronosporales</taxon>
        <taxon>Peronosporaceae</taxon>
        <taxon>Phytophthora</taxon>
    </lineage>
</organism>
<accession>G5A7R2</accession>
<evidence type="ECO:0000313" key="3">
    <source>
        <dbReference type="Proteomes" id="UP000002640"/>
    </source>
</evidence>
<gene>
    <name evidence="2" type="ORF">PHYSODRAFT_306078</name>
</gene>